<accession>A0A1G2CJA6</accession>
<reference evidence="10 11" key="1">
    <citation type="journal article" date="2016" name="Nat. Commun.">
        <title>Thousands of microbial genomes shed light on interconnected biogeochemical processes in an aquifer system.</title>
        <authorList>
            <person name="Anantharaman K."/>
            <person name="Brown C.T."/>
            <person name="Hug L.A."/>
            <person name="Sharon I."/>
            <person name="Castelle C.J."/>
            <person name="Probst A.J."/>
            <person name="Thomas B.C."/>
            <person name="Singh A."/>
            <person name="Wilkins M.J."/>
            <person name="Karaoz U."/>
            <person name="Brodie E.L."/>
            <person name="Williams K.H."/>
            <person name="Hubbard S.S."/>
            <person name="Banfield J.F."/>
        </authorList>
    </citation>
    <scope>NUCLEOTIDE SEQUENCE [LARGE SCALE GENOMIC DNA]</scope>
</reference>
<evidence type="ECO:0000256" key="4">
    <source>
        <dbReference type="ARBA" id="ARBA00022741"/>
    </source>
</evidence>
<dbReference type="InterPro" id="IPR002305">
    <property type="entry name" value="aa-tRNA-synth_Ic"/>
</dbReference>
<dbReference type="EC" id="6.1.1.2" evidence="2 8"/>
<evidence type="ECO:0000313" key="11">
    <source>
        <dbReference type="Proteomes" id="UP000178348"/>
    </source>
</evidence>
<evidence type="ECO:0000256" key="7">
    <source>
        <dbReference type="ARBA" id="ARBA00023146"/>
    </source>
</evidence>
<dbReference type="Gene3D" id="1.10.240.10">
    <property type="entry name" value="Tyrosyl-Transfer RNA Synthetase"/>
    <property type="match status" value="1"/>
</dbReference>
<keyword evidence="3 9" id="KW-0436">Ligase</keyword>
<evidence type="ECO:0000256" key="5">
    <source>
        <dbReference type="ARBA" id="ARBA00022840"/>
    </source>
</evidence>
<dbReference type="AlphaFoldDB" id="A0A1G2CJA6"/>
<gene>
    <name evidence="10" type="ORF">A2946_00945</name>
</gene>
<evidence type="ECO:0000313" key="10">
    <source>
        <dbReference type="EMBL" id="OGZ01465.1"/>
    </source>
</evidence>
<comment type="caution">
    <text evidence="10">The sequence shown here is derived from an EMBL/GenBank/DDBJ whole genome shotgun (WGS) entry which is preliminary data.</text>
</comment>
<dbReference type="GO" id="GO:0004830">
    <property type="term" value="F:tryptophan-tRNA ligase activity"/>
    <property type="evidence" value="ECO:0007669"/>
    <property type="project" value="UniProtKB-UniRule"/>
</dbReference>
<dbReference type="InterPro" id="IPR014729">
    <property type="entry name" value="Rossmann-like_a/b/a_fold"/>
</dbReference>
<dbReference type="InterPro" id="IPR050203">
    <property type="entry name" value="Trp-tRNA_synthetase"/>
</dbReference>
<dbReference type="CDD" id="cd00806">
    <property type="entry name" value="TrpRS_core"/>
    <property type="match status" value="1"/>
</dbReference>
<proteinExistence type="inferred from homology"/>
<protein>
    <recommendedName>
        <fullName evidence="2 8">Tryptophan--tRNA ligase</fullName>
        <ecNumber evidence="2 8">6.1.1.2</ecNumber>
    </recommendedName>
</protein>
<keyword evidence="6 9" id="KW-0648">Protein biosynthesis</keyword>
<organism evidence="10 11">
    <name type="scientific">Candidatus Liptonbacteria bacterium RIFCSPLOWO2_01_FULL_53_13</name>
    <dbReference type="NCBI Taxonomy" id="1798651"/>
    <lineage>
        <taxon>Bacteria</taxon>
        <taxon>Candidatus Liptoniibacteriota</taxon>
    </lineage>
</organism>
<dbReference type="Gene3D" id="3.40.50.620">
    <property type="entry name" value="HUPs"/>
    <property type="match status" value="1"/>
</dbReference>
<keyword evidence="4 9" id="KW-0547">Nucleotide-binding</keyword>
<sequence length="306" mass="33944">GKYQCYFFIADLHSLTEPYEPKEKSKQVLELFADYLASGLSPKKSMLFLQSQIPAHSELAWIFDTIVPLGELYRMTQFKDKSENQRENVNAGLLTYPALMAADILLYDAKFVPVGDDQDQHLELTRTLARKFNARFPAHRSSGSEGGGKTFIEPQALHTAIPRVMSLANPMKKMSKSVPESCLFLDDEPETIKKKIARAVTDSGSEVKYDPKHKAGISNLLGIYSALSGEPVQKLEKRFSGKTYSVFKESLAKTIAGHFADFRKRKKALTAKSSQLKAILISGSKKAAVVANKKIAEVKKKVGIAI</sequence>
<dbReference type="GO" id="GO:0005829">
    <property type="term" value="C:cytosol"/>
    <property type="evidence" value="ECO:0007669"/>
    <property type="project" value="TreeGrafter"/>
</dbReference>
<dbReference type="SUPFAM" id="SSF52374">
    <property type="entry name" value="Nucleotidylyl transferase"/>
    <property type="match status" value="1"/>
</dbReference>
<feature type="non-terminal residue" evidence="10">
    <location>
        <position position="1"/>
    </location>
</feature>
<dbReference type="EMBL" id="MHLB01000037">
    <property type="protein sequence ID" value="OGZ01465.1"/>
    <property type="molecule type" value="Genomic_DNA"/>
</dbReference>
<dbReference type="GO" id="GO:0006436">
    <property type="term" value="P:tryptophanyl-tRNA aminoacylation"/>
    <property type="evidence" value="ECO:0007669"/>
    <property type="project" value="UniProtKB-UniRule"/>
</dbReference>
<dbReference type="PANTHER" id="PTHR43766">
    <property type="entry name" value="TRYPTOPHAN--TRNA LIGASE, MITOCHONDRIAL"/>
    <property type="match status" value="1"/>
</dbReference>
<evidence type="ECO:0000256" key="3">
    <source>
        <dbReference type="ARBA" id="ARBA00022598"/>
    </source>
</evidence>
<dbReference type="Pfam" id="PF00579">
    <property type="entry name" value="tRNA-synt_1b"/>
    <property type="match status" value="1"/>
</dbReference>
<evidence type="ECO:0000256" key="8">
    <source>
        <dbReference type="NCBIfam" id="TIGR00233"/>
    </source>
</evidence>
<dbReference type="Proteomes" id="UP000178348">
    <property type="component" value="Unassembled WGS sequence"/>
</dbReference>
<dbReference type="NCBIfam" id="TIGR00233">
    <property type="entry name" value="trpS"/>
    <property type="match status" value="1"/>
</dbReference>
<dbReference type="InterPro" id="IPR002306">
    <property type="entry name" value="Trp-tRNA-ligase"/>
</dbReference>
<keyword evidence="5 9" id="KW-0067">ATP-binding</keyword>
<name>A0A1G2CJA6_9BACT</name>
<evidence type="ECO:0000256" key="2">
    <source>
        <dbReference type="ARBA" id="ARBA00013161"/>
    </source>
</evidence>
<comment type="similarity">
    <text evidence="1 9">Belongs to the class-I aminoacyl-tRNA synthetase family.</text>
</comment>
<dbReference type="PRINTS" id="PR01039">
    <property type="entry name" value="TRNASYNTHTRP"/>
</dbReference>
<dbReference type="FunFam" id="1.10.240.10:FF:000002">
    <property type="entry name" value="Tryptophan--tRNA ligase"/>
    <property type="match status" value="1"/>
</dbReference>
<evidence type="ECO:0000256" key="9">
    <source>
        <dbReference type="RuleBase" id="RU363036"/>
    </source>
</evidence>
<dbReference type="PANTHER" id="PTHR43766:SF1">
    <property type="entry name" value="TRYPTOPHAN--TRNA LIGASE, MITOCHONDRIAL"/>
    <property type="match status" value="1"/>
</dbReference>
<evidence type="ECO:0000256" key="6">
    <source>
        <dbReference type="ARBA" id="ARBA00022917"/>
    </source>
</evidence>
<evidence type="ECO:0000256" key="1">
    <source>
        <dbReference type="ARBA" id="ARBA00005594"/>
    </source>
</evidence>
<dbReference type="GO" id="GO:0005524">
    <property type="term" value="F:ATP binding"/>
    <property type="evidence" value="ECO:0007669"/>
    <property type="project" value="UniProtKB-KW"/>
</dbReference>
<keyword evidence="7 9" id="KW-0030">Aminoacyl-tRNA synthetase</keyword>